<dbReference type="OrthoDB" id="40334at2759"/>
<gene>
    <name evidence="1" type="ORF">H072_5400</name>
</gene>
<dbReference type="InterPro" id="IPR032801">
    <property type="entry name" value="PXL2A/B/C"/>
</dbReference>
<dbReference type="eggNOG" id="ENOG502S2R7">
    <property type="taxonomic scope" value="Eukaryota"/>
</dbReference>
<dbReference type="SUPFAM" id="SSF52833">
    <property type="entry name" value="Thioredoxin-like"/>
    <property type="match status" value="1"/>
</dbReference>
<comment type="caution">
    <text evidence="1">The sequence shown here is derived from an EMBL/GenBank/DDBJ whole genome shotgun (WGS) entry which is preliminary data.</text>
</comment>
<name>S8AHT1_DACHA</name>
<dbReference type="PANTHER" id="PTHR42336:SF1">
    <property type="entry name" value="ALKYL HYDROPEROXIDE REDUCTASE SUBUNIT C_ THIOL SPECIFIC ANTIOXIDANT DOMAIN-CONTAINING PROTEIN"/>
    <property type="match status" value="1"/>
</dbReference>
<reference evidence="2" key="2">
    <citation type="submission" date="2013-04" db="EMBL/GenBank/DDBJ databases">
        <title>Genomic mechanisms accounting for the adaptation to parasitism in nematode-trapping fungi.</title>
        <authorList>
            <person name="Ahren D.G."/>
        </authorList>
    </citation>
    <scope>NUCLEOTIDE SEQUENCE [LARGE SCALE GENOMIC DNA]</scope>
    <source>
        <strain evidence="2">CBS 200.50</strain>
    </source>
</reference>
<dbReference type="Proteomes" id="UP000015100">
    <property type="component" value="Unassembled WGS sequence"/>
</dbReference>
<sequence length="216" mass="23783">MSAPTRDFVTTTTLASEMASFSSPADKPELSPAVKVGDHFPESDQLPQLQNLDGRPVLLTFLRHCGCPFAEKTFQSFRTLCDSSPDVRFIAISHSSQEDTDEWVVSVGGTGDVEIVVDPQRTLYAKWGLGFSSYWANIGPVTLWKAIKLGQEELIYNRPTKSGYRWQTAGSFAIDGTDGTVQWAHVSQNAPDVANFEDGMRAVGKALGKHKRNSRQ</sequence>
<dbReference type="AlphaFoldDB" id="S8AHT1"/>
<dbReference type="HOGENOM" id="CLU_072123_2_0_1"/>
<accession>S8AHT1</accession>
<dbReference type="InterPro" id="IPR036249">
    <property type="entry name" value="Thioredoxin-like_sf"/>
</dbReference>
<proteinExistence type="predicted"/>
<keyword evidence="2" id="KW-1185">Reference proteome</keyword>
<dbReference type="Pfam" id="PF13911">
    <property type="entry name" value="AhpC-TSA_2"/>
    <property type="match status" value="1"/>
</dbReference>
<protein>
    <recommendedName>
        <fullName evidence="3">Thioredoxin domain-containing protein</fullName>
    </recommendedName>
</protein>
<evidence type="ECO:0000313" key="2">
    <source>
        <dbReference type="Proteomes" id="UP000015100"/>
    </source>
</evidence>
<dbReference type="PANTHER" id="PTHR42336">
    <property type="entry name" value="THIOREDOXIN DOMAIN-CONTAINING PROTEIN-RELATED"/>
    <property type="match status" value="1"/>
</dbReference>
<dbReference type="OMA" id="RDLYAKW"/>
<evidence type="ECO:0008006" key="3">
    <source>
        <dbReference type="Google" id="ProtNLM"/>
    </source>
</evidence>
<organism evidence="1 2">
    <name type="scientific">Dactylellina haptotyla (strain CBS 200.50)</name>
    <name type="common">Nematode-trapping fungus</name>
    <name type="synonym">Monacrosporium haptotylum</name>
    <dbReference type="NCBI Taxonomy" id="1284197"/>
    <lineage>
        <taxon>Eukaryota</taxon>
        <taxon>Fungi</taxon>
        <taxon>Dikarya</taxon>
        <taxon>Ascomycota</taxon>
        <taxon>Pezizomycotina</taxon>
        <taxon>Orbiliomycetes</taxon>
        <taxon>Orbiliales</taxon>
        <taxon>Orbiliaceae</taxon>
        <taxon>Dactylellina</taxon>
    </lineage>
</organism>
<dbReference type="Gene3D" id="3.40.30.10">
    <property type="entry name" value="Glutaredoxin"/>
    <property type="match status" value="1"/>
</dbReference>
<reference evidence="1 2" key="1">
    <citation type="journal article" date="2013" name="PLoS Genet.">
        <title>Genomic mechanisms accounting for the adaptation to parasitism in nematode-trapping fungi.</title>
        <authorList>
            <person name="Meerupati T."/>
            <person name="Andersson K.M."/>
            <person name="Friman E."/>
            <person name="Kumar D."/>
            <person name="Tunlid A."/>
            <person name="Ahren D."/>
        </authorList>
    </citation>
    <scope>NUCLEOTIDE SEQUENCE [LARGE SCALE GENOMIC DNA]</scope>
    <source>
        <strain evidence="1 2">CBS 200.50</strain>
    </source>
</reference>
<evidence type="ECO:0000313" key="1">
    <source>
        <dbReference type="EMBL" id="EPS40706.1"/>
    </source>
</evidence>
<dbReference type="EMBL" id="AQGS01000282">
    <property type="protein sequence ID" value="EPS40706.1"/>
    <property type="molecule type" value="Genomic_DNA"/>
</dbReference>